<name>A0A0C3NGK7_PISTI</name>
<proteinExistence type="predicted"/>
<evidence type="ECO:0000313" key="3">
    <source>
        <dbReference type="EMBL" id="KIO04029.1"/>
    </source>
</evidence>
<evidence type="ECO:0000256" key="1">
    <source>
        <dbReference type="SAM" id="MobiDB-lite"/>
    </source>
</evidence>
<dbReference type="Proteomes" id="UP000054217">
    <property type="component" value="Unassembled WGS sequence"/>
</dbReference>
<sequence>MDPTFSSRIQMDPHRCEYRRSMRLHTVQSLGPRKPQRQPPRRTHQDWTSRDCERLTDRSYGRRYLSTWNPIYVPRRILEIGVPA</sequence>
<dbReference type="AlphaFoldDB" id="A0A0C3NGK7"/>
<dbReference type="HOGENOM" id="CLU_2528342_0_0_1"/>
<reference evidence="4" key="2">
    <citation type="submission" date="2015-01" db="EMBL/GenBank/DDBJ databases">
        <title>Evolutionary Origins and Diversification of the Mycorrhizal Mutualists.</title>
        <authorList>
            <consortium name="DOE Joint Genome Institute"/>
            <consortium name="Mycorrhizal Genomics Consortium"/>
            <person name="Kohler A."/>
            <person name="Kuo A."/>
            <person name="Nagy L.G."/>
            <person name="Floudas D."/>
            <person name="Copeland A."/>
            <person name="Barry K.W."/>
            <person name="Cichocki N."/>
            <person name="Veneault-Fourrey C."/>
            <person name="LaButti K."/>
            <person name="Lindquist E.A."/>
            <person name="Lipzen A."/>
            <person name="Lundell T."/>
            <person name="Morin E."/>
            <person name="Murat C."/>
            <person name="Riley R."/>
            <person name="Ohm R."/>
            <person name="Sun H."/>
            <person name="Tunlid A."/>
            <person name="Henrissat B."/>
            <person name="Grigoriev I.V."/>
            <person name="Hibbett D.S."/>
            <person name="Martin F."/>
        </authorList>
    </citation>
    <scope>NUCLEOTIDE SEQUENCE [LARGE SCALE GENOMIC DNA]</scope>
    <source>
        <strain evidence="4">Marx 270</strain>
    </source>
</reference>
<reference evidence="2 4" key="1">
    <citation type="submission" date="2014-04" db="EMBL/GenBank/DDBJ databases">
        <authorList>
            <consortium name="DOE Joint Genome Institute"/>
            <person name="Kuo A."/>
            <person name="Kohler A."/>
            <person name="Costa M.D."/>
            <person name="Nagy L.G."/>
            <person name="Floudas D."/>
            <person name="Copeland A."/>
            <person name="Barry K.W."/>
            <person name="Cichocki N."/>
            <person name="Veneault-Fourrey C."/>
            <person name="LaButti K."/>
            <person name="Lindquist E.A."/>
            <person name="Lipzen A."/>
            <person name="Lundell T."/>
            <person name="Morin E."/>
            <person name="Murat C."/>
            <person name="Sun H."/>
            <person name="Tunlid A."/>
            <person name="Henrissat B."/>
            <person name="Grigoriev I.V."/>
            <person name="Hibbett D.S."/>
            <person name="Martin F."/>
            <person name="Nordberg H.P."/>
            <person name="Cantor M.N."/>
            <person name="Hua S.X."/>
        </authorList>
    </citation>
    <scope>NUCLEOTIDE SEQUENCE [LARGE SCALE GENOMIC DNA]</scope>
    <source>
        <strain evidence="2 4">Marx 270</strain>
    </source>
</reference>
<gene>
    <name evidence="2" type="ORF">M404DRAFT_374691</name>
    <name evidence="3" type="ORF">M404DRAFT_598886</name>
</gene>
<keyword evidence="4" id="KW-1185">Reference proteome</keyword>
<evidence type="ECO:0000313" key="2">
    <source>
        <dbReference type="EMBL" id="KIN94613.1"/>
    </source>
</evidence>
<organism evidence="2 4">
    <name type="scientific">Pisolithus tinctorius Marx 270</name>
    <dbReference type="NCBI Taxonomy" id="870435"/>
    <lineage>
        <taxon>Eukaryota</taxon>
        <taxon>Fungi</taxon>
        <taxon>Dikarya</taxon>
        <taxon>Basidiomycota</taxon>
        <taxon>Agaricomycotina</taxon>
        <taxon>Agaricomycetes</taxon>
        <taxon>Agaricomycetidae</taxon>
        <taxon>Boletales</taxon>
        <taxon>Sclerodermatineae</taxon>
        <taxon>Pisolithaceae</taxon>
        <taxon>Pisolithus</taxon>
    </lineage>
</organism>
<protein>
    <submittedName>
        <fullName evidence="2">Uncharacterized protein</fullName>
    </submittedName>
</protein>
<accession>A0A0C3NGK7</accession>
<evidence type="ECO:0000313" key="4">
    <source>
        <dbReference type="Proteomes" id="UP000054217"/>
    </source>
</evidence>
<reference evidence="2" key="3">
    <citation type="submission" date="2015-02" db="EMBL/GenBank/DDBJ databases">
        <title>Evolutionary Origins and Diversification of the Mycorrhizal Mutualists.</title>
        <authorList>
            <consortium name="DOE Joint Genome Institute"/>
            <consortium name="Mycorrhizal Genomics Consortium"/>
            <person name="Kohler A."/>
            <person name="Kuo A."/>
            <person name="Nagy L.G."/>
            <person name="Floudas D."/>
            <person name="Copeland A."/>
            <person name="Barry K.W."/>
            <person name="Cichocki N."/>
            <person name="Veneault-Fourrey C."/>
            <person name="LaButti K."/>
            <person name="Lindquist E.A."/>
            <person name="Lipzen A."/>
            <person name="Lundell T."/>
            <person name="Morin E."/>
            <person name="Murat C."/>
            <person name="Riley R."/>
            <person name="Ohm R."/>
            <person name="Sun H."/>
            <person name="Tunlid A."/>
            <person name="Henrissat B."/>
            <person name="Grigoriev I.V."/>
            <person name="Hibbett D.S."/>
            <person name="Martin F."/>
        </authorList>
    </citation>
    <scope>NUCLEOTIDE SEQUENCE</scope>
    <source>
        <strain evidence="2">Marx 270</strain>
    </source>
</reference>
<dbReference type="EMBL" id="KN831973">
    <property type="protein sequence ID" value="KIO04029.1"/>
    <property type="molecule type" value="Genomic_DNA"/>
</dbReference>
<feature type="region of interest" description="Disordered" evidence="1">
    <location>
        <begin position="26"/>
        <end position="49"/>
    </location>
</feature>
<dbReference type="EMBL" id="KN832092">
    <property type="protein sequence ID" value="KIN94613.1"/>
    <property type="molecule type" value="Genomic_DNA"/>
</dbReference>